<dbReference type="PRINTS" id="PR00094">
    <property type="entry name" value="ADENYLTKNASE"/>
</dbReference>
<protein>
    <recommendedName>
        <fullName evidence="7">Adenylate kinase isoenzyme 5</fullName>
    </recommendedName>
</protein>
<feature type="region of interest" description="Disordered" evidence="4">
    <location>
        <begin position="357"/>
        <end position="489"/>
    </location>
</feature>
<feature type="compositionally biased region" description="Polar residues" evidence="4">
    <location>
        <begin position="87"/>
        <end position="103"/>
    </location>
</feature>
<keyword evidence="6" id="KW-1185">Reference proteome</keyword>
<evidence type="ECO:0000256" key="4">
    <source>
        <dbReference type="SAM" id="MobiDB-lite"/>
    </source>
</evidence>
<feature type="compositionally biased region" description="Basic and acidic residues" evidence="4">
    <location>
        <begin position="57"/>
        <end position="67"/>
    </location>
</feature>
<feature type="compositionally biased region" description="Polar residues" evidence="4">
    <location>
        <begin position="364"/>
        <end position="385"/>
    </location>
</feature>
<feature type="compositionally biased region" description="Basic and acidic residues" evidence="4">
    <location>
        <begin position="104"/>
        <end position="118"/>
    </location>
</feature>
<evidence type="ECO:0000256" key="1">
    <source>
        <dbReference type="ARBA" id="ARBA00022679"/>
    </source>
</evidence>
<dbReference type="AlphaFoldDB" id="A0AAN4Z2K1"/>
<keyword evidence="2" id="KW-0547">Nucleotide-binding</keyword>
<organism evidence="5 6">
    <name type="scientific">Pristionchus mayeri</name>
    <dbReference type="NCBI Taxonomy" id="1317129"/>
    <lineage>
        <taxon>Eukaryota</taxon>
        <taxon>Metazoa</taxon>
        <taxon>Ecdysozoa</taxon>
        <taxon>Nematoda</taxon>
        <taxon>Chromadorea</taxon>
        <taxon>Rhabditida</taxon>
        <taxon>Rhabditina</taxon>
        <taxon>Diplogasteromorpha</taxon>
        <taxon>Diplogasteroidea</taxon>
        <taxon>Neodiplogasteridae</taxon>
        <taxon>Pristionchus</taxon>
    </lineage>
</organism>
<dbReference type="GO" id="GO:0005524">
    <property type="term" value="F:ATP binding"/>
    <property type="evidence" value="ECO:0007669"/>
    <property type="project" value="InterPro"/>
</dbReference>
<dbReference type="InterPro" id="IPR000850">
    <property type="entry name" value="Adenylat/UMP-CMP_kin"/>
</dbReference>
<dbReference type="GO" id="GO:0019205">
    <property type="term" value="F:nucleobase-containing compound kinase activity"/>
    <property type="evidence" value="ECO:0007669"/>
    <property type="project" value="InterPro"/>
</dbReference>
<feature type="compositionally biased region" description="Basic and acidic residues" evidence="4">
    <location>
        <begin position="474"/>
        <end position="485"/>
    </location>
</feature>
<accession>A0AAN4Z2K1</accession>
<comment type="caution">
    <text evidence="5">The sequence shown here is derived from an EMBL/GenBank/DDBJ whole genome shotgun (WGS) entry which is preliminary data.</text>
</comment>
<dbReference type="EMBL" id="BTRK01000001">
    <property type="protein sequence ID" value="GMR32154.1"/>
    <property type="molecule type" value="Genomic_DNA"/>
</dbReference>
<gene>
    <name evidence="5" type="ORF">PMAYCL1PPCAC_02349</name>
</gene>
<evidence type="ECO:0000256" key="3">
    <source>
        <dbReference type="ARBA" id="ARBA00022777"/>
    </source>
</evidence>
<evidence type="ECO:0000313" key="5">
    <source>
        <dbReference type="EMBL" id="GMR32154.1"/>
    </source>
</evidence>
<dbReference type="SUPFAM" id="SSF47391">
    <property type="entry name" value="Dimerization-anchoring domain of cAMP-dependent PK regulatory subunit"/>
    <property type="match status" value="1"/>
</dbReference>
<evidence type="ECO:0000313" key="6">
    <source>
        <dbReference type="Proteomes" id="UP001328107"/>
    </source>
</evidence>
<keyword evidence="3" id="KW-0418">Kinase</keyword>
<dbReference type="CDD" id="cd01428">
    <property type="entry name" value="ADK"/>
    <property type="match status" value="2"/>
</dbReference>
<dbReference type="Proteomes" id="UP001328107">
    <property type="component" value="Unassembled WGS sequence"/>
</dbReference>
<name>A0AAN4Z2K1_9BILA</name>
<feature type="compositionally biased region" description="Basic and acidic residues" evidence="4">
    <location>
        <begin position="423"/>
        <end position="444"/>
    </location>
</feature>
<feature type="compositionally biased region" description="Basic and acidic residues" evidence="4">
    <location>
        <begin position="393"/>
        <end position="407"/>
    </location>
</feature>
<proteinExistence type="predicted"/>
<dbReference type="Pfam" id="PF00406">
    <property type="entry name" value="ADK"/>
    <property type="match status" value="2"/>
</dbReference>
<feature type="non-terminal residue" evidence="5">
    <location>
        <position position="1"/>
    </location>
</feature>
<keyword evidence="1" id="KW-0808">Transferase</keyword>
<dbReference type="GO" id="GO:0006139">
    <property type="term" value="P:nucleobase-containing compound metabolic process"/>
    <property type="evidence" value="ECO:0007669"/>
    <property type="project" value="InterPro"/>
</dbReference>
<feature type="region of interest" description="Disordered" evidence="4">
    <location>
        <begin position="57"/>
        <end position="118"/>
    </location>
</feature>
<dbReference type="PANTHER" id="PTHR23359">
    <property type="entry name" value="NUCLEOTIDE KINASE"/>
    <property type="match status" value="1"/>
</dbReference>
<dbReference type="SUPFAM" id="SSF52540">
    <property type="entry name" value="P-loop containing nucleoside triphosphate hydrolases"/>
    <property type="match status" value="2"/>
</dbReference>
<reference evidence="6" key="1">
    <citation type="submission" date="2022-10" db="EMBL/GenBank/DDBJ databases">
        <title>Genome assembly of Pristionchus species.</title>
        <authorList>
            <person name="Yoshida K."/>
            <person name="Sommer R.J."/>
        </authorList>
    </citation>
    <scope>NUCLEOTIDE SEQUENCE [LARGE SCALE GENOMIC DNA]</scope>
    <source>
        <strain evidence="6">RS5460</strain>
    </source>
</reference>
<dbReference type="CDD" id="cd22978">
    <property type="entry name" value="DD_AK5"/>
    <property type="match status" value="1"/>
</dbReference>
<evidence type="ECO:0008006" key="7">
    <source>
        <dbReference type="Google" id="ProtNLM"/>
    </source>
</evidence>
<dbReference type="InterPro" id="IPR027417">
    <property type="entry name" value="P-loop_NTPase"/>
</dbReference>
<sequence length="713" mass="80224">AYLTEHYIPQLFEGLMTGLIYNRPDDPIEFLEGALMRIRESPNEPFAWDMFINKDQEPNHRNRRSIEKQSSVVSKKGTPIPHPGVSRSGTIERTPTVQRGSSVQREESRHSRPSTREEMVIRRQPSVIKAAEVAEIPDVPVILFMGGPGGGKTKIAAKVYNSLADKGLVHVCMPDIVRNALSKYKDKYPEWREANEKYLRGELIPNTLALALVKAEMGRHREATAFFLEGFPREARQVEDFERQVKAVNMALILDYDERTLREHMERRGLGMEIIDQKIKEFKQKTLPSAKYFDDQKLLHLIPGEKEEHFIFDRMKHLVVRAMEGGISAPNTAHHREHPSNGRVSTGAGVAVAAVTHHEESAVSRQNTIQKSPSVERSSKTPQQGRRSRTPRSRNEEEHAENGHQRAETSSSKRGTSRGSRRSQREESASGRETSIKNHTRQESNENEGTTTSDERPPAPSRTSIQKVASVEKPATRQETSEKSTRTFKGLPQNAPVILIIGAPGSNKGEYAARIAKKYDGYVLLNMSDLLRKKVAESKGDDLWDRIGKKMDQGEAVPMKACRELLYTAIEQHQGTSWGYVIVGFPRNQIQMADFESVIGRLDISILIDCTEQYCTKSVNDRYQKGLTTGTQRADDAADIFKTRMVFFKQNTLPMLKYLDDKAKLRVVRADADMVDGDADEDKIFNDITTAIENSLLIDGEASGSSLESAKQS</sequence>
<evidence type="ECO:0000256" key="2">
    <source>
        <dbReference type="ARBA" id="ARBA00022741"/>
    </source>
</evidence>
<dbReference type="Gene3D" id="3.40.50.300">
    <property type="entry name" value="P-loop containing nucleotide triphosphate hydrolases"/>
    <property type="match status" value="2"/>
</dbReference>